<keyword evidence="3" id="KW-1185">Reference proteome</keyword>
<accession>A0A3M6T5P5</accession>
<gene>
    <name evidence="2" type="ORF">pdam_00022412</name>
</gene>
<name>A0A3M6T5P5_POCDA</name>
<dbReference type="EMBL" id="RCHS01004285">
    <property type="protein sequence ID" value="RMX36613.1"/>
    <property type="molecule type" value="Genomic_DNA"/>
</dbReference>
<evidence type="ECO:0000313" key="3">
    <source>
        <dbReference type="Proteomes" id="UP000275408"/>
    </source>
</evidence>
<comment type="caution">
    <text evidence="2">The sequence shown here is derived from an EMBL/GenBank/DDBJ whole genome shotgun (WGS) entry which is preliminary data.</text>
</comment>
<evidence type="ECO:0000313" key="2">
    <source>
        <dbReference type="EMBL" id="RMX36613.1"/>
    </source>
</evidence>
<protein>
    <submittedName>
        <fullName evidence="2">Uncharacterized protein</fullName>
    </submittedName>
</protein>
<evidence type="ECO:0000256" key="1">
    <source>
        <dbReference type="SAM" id="MobiDB-lite"/>
    </source>
</evidence>
<reference evidence="2 3" key="1">
    <citation type="journal article" date="2018" name="Sci. Rep.">
        <title>Comparative analysis of the Pocillopora damicornis genome highlights role of immune system in coral evolution.</title>
        <authorList>
            <person name="Cunning R."/>
            <person name="Bay R.A."/>
            <person name="Gillette P."/>
            <person name="Baker A.C."/>
            <person name="Traylor-Knowles N."/>
        </authorList>
    </citation>
    <scope>NUCLEOTIDE SEQUENCE [LARGE SCALE GENOMIC DNA]</scope>
    <source>
        <strain evidence="2">RSMAS</strain>
        <tissue evidence="2">Whole animal</tissue>
    </source>
</reference>
<dbReference type="AlphaFoldDB" id="A0A3M6T5P5"/>
<sequence length="112" mass="12799">MAEEYLVVKPEEFQQLVQYYKGQIVPDAITNQQTRELLQEHIPSVPTADLADVESEESVMTEEIVENLLKRKAKKQKKKLQDDIAPLKTPEKEIPTPGTPKIPACMKKRAKK</sequence>
<proteinExistence type="predicted"/>
<feature type="region of interest" description="Disordered" evidence="1">
    <location>
        <begin position="79"/>
        <end position="112"/>
    </location>
</feature>
<dbReference type="Proteomes" id="UP000275408">
    <property type="component" value="Unassembled WGS sequence"/>
</dbReference>
<organism evidence="2 3">
    <name type="scientific">Pocillopora damicornis</name>
    <name type="common">Cauliflower coral</name>
    <name type="synonym">Millepora damicornis</name>
    <dbReference type="NCBI Taxonomy" id="46731"/>
    <lineage>
        <taxon>Eukaryota</taxon>
        <taxon>Metazoa</taxon>
        <taxon>Cnidaria</taxon>
        <taxon>Anthozoa</taxon>
        <taxon>Hexacorallia</taxon>
        <taxon>Scleractinia</taxon>
        <taxon>Astrocoeniina</taxon>
        <taxon>Pocilloporidae</taxon>
        <taxon>Pocillopora</taxon>
    </lineage>
</organism>